<protein>
    <submittedName>
        <fullName evidence="1">Uncharacterized protein</fullName>
    </submittedName>
</protein>
<reference evidence="1 2" key="1">
    <citation type="submission" date="2018-04" db="EMBL/GenBank/DDBJ databases">
        <title>Massilia violaceinigra sp. nov., a novel purple-pigmented bacterium isolated from Tianshan glacier, Xinjiang, China.</title>
        <authorList>
            <person name="Wang H."/>
        </authorList>
    </citation>
    <scope>NUCLEOTIDE SEQUENCE [LARGE SCALE GENOMIC DNA]</scope>
    <source>
        <strain evidence="1 2">B448-2</strain>
    </source>
</reference>
<dbReference type="EMBL" id="PXWF02000245">
    <property type="protein sequence ID" value="PWF46115.1"/>
    <property type="molecule type" value="Genomic_DNA"/>
</dbReference>
<dbReference type="Proteomes" id="UP000241421">
    <property type="component" value="Unassembled WGS sequence"/>
</dbReference>
<evidence type="ECO:0000313" key="2">
    <source>
        <dbReference type="Proteomes" id="UP000241421"/>
    </source>
</evidence>
<accession>A0A2U2HIE9</accession>
<name>A0A2U2HIE9_9BURK</name>
<comment type="caution">
    <text evidence="1">The sequence shown here is derived from an EMBL/GenBank/DDBJ whole genome shotgun (WGS) entry which is preliminary data.</text>
</comment>
<dbReference type="OrthoDB" id="333393at2"/>
<dbReference type="AlphaFoldDB" id="A0A2U2HIE9"/>
<dbReference type="RefSeq" id="WP_106758466.1">
    <property type="nucleotide sequence ID" value="NZ_PXWF02000245.1"/>
</dbReference>
<keyword evidence="2" id="KW-1185">Reference proteome</keyword>
<sequence length="253" mass="28369">MAQLSATVRERAQLGEQDIAAMYALFVDYYGGTSAAMFKADLAGKTHAIVLHAEGKLCGFSTLTLIEPVPGAPGPVARTIFSGDTIIHHDHWGEQSLALTFCHFAGQVKAQQPQLPLYWFLISKGYRTYRYLHLFSKQYWPSHRGEAPPAFKQVLDALATKKFGEFYDPQSSVIRFPESRGHLRPDWAQVRDNLLERPEVRFFLERNPRFAEGEELACITLLDEPNLRSVARRAFVEGLGVEEARCEGAVDAA</sequence>
<evidence type="ECO:0000313" key="1">
    <source>
        <dbReference type="EMBL" id="PWF46115.1"/>
    </source>
</evidence>
<gene>
    <name evidence="1" type="ORF">C7C56_016490</name>
</gene>
<organism evidence="1 2">
    <name type="scientific">Massilia glaciei</name>
    <dbReference type="NCBI Taxonomy" id="1524097"/>
    <lineage>
        <taxon>Bacteria</taxon>
        <taxon>Pseudomonadati</taxon>
        <taxon>Pseudomonadota</taxon>
        <taxon>Betaproteobacteria</taxon>
        <taxon>Burkholderiales</taxon>
        <taxon>Oxalobacteraceae</taxon>
        <taxon>Telluria group</taxon>
        <taxon>Massilia</taxon>
    </lineage>
</organism>
<proteinExistence type="predicted"/>